<evidence type="ECO:0000256" key="2">
    <source>
        <dbReference type="ARBA" id="ARBA00022737"/>
    </source>
</evidence>
<dbReference type="Pfam" id="PF14432">
    <property type="entry name" value="DYW_deaminase"/>
    <property type="match status" value="1"/>
</dbReference>
<dbReference type="PANTHER" id="PTHR47926:SF463">
    <property type="entry name" value="PENTATRICOPEPTIDE REPEAT-CONTAINING PROTEIN"/>
    <property type="match status" value="1"/>
</dbReference>
<dbReference type="GeneID" id="108997561"/>
<dbReference type="GO" id="GO:0003729">
    <property type="term" value="F:mRNA binding"/>
    <property type="evidence" value="ECO:0007669"/>
    <property type="project" value="UniProtKB-ARBA"/>
</dbReference>
<name>A0A2I4FCR5_JUGRE</name>
<evidence type="ECO:0000313" key="4">
    <source>
        <dbReference type="RefSeq" id="XP_018829440.1"/>
    </source>
</evidence>
<dbReference type="OrthoDB" id="330671at2759"/>
<dbReference type="Gene3D" id="1.25.40.10">
    <property type="entry name" value="Tetratricopeptide repeat domain"/>
    <property type="match status" value="3"/>
</dbReference>
<dbReference type="Pfam" id="PF20431">
    <property type="entry name" value="E_motif"/>
    <property type="match status" value="1"/>
</dbReference>
<organism evidence="3 4">
    <name type="scientific">Juglans regia</name>
    <name type="common">English walnut</name>
    <dbReference type="NCBI Taxonomy" id="51240"/>
    <lineage>
        <taxon>Eukaryota</taxon>
        <taxon>Viridiplantae</taxon>
        <taxon>Streptophyta</taxon>
        <taxon>Embryophyta</taxon>
        <taxon>Tracheophyta</taxon>
        <taxon>Spermatophyta</taxon>
        <taxon>Magnoliopsida</taxon>
        <taxon>eudicotyledons</taxon>
        <taxon>Gunneridae</taxon>
        <taxon>Pentapetalae</taxon>
        <taxon>rosids</taxon>
        <taxon>fabids</taxon>
        <taxon>Fagales</taxon>
        <taxon>Juglandaceae</taxon>
        <taxon>Juglans</taxon>
    </lineage>
</organism>
<dbReference type="PROSITE" id="PS51375">
    <property type="entry name" value="PPR"/>
    <property type="match status" value="3"/>
</dbReference>
<reference evidence="4" key="1">
    <citation type="submission" date="2025-08" db="UniProtKB">
        <authorList>
            <consortium name="RefSeq"/>
        </authorList>
    </citation>
    <scope>IDENTIFICATION</scope>
    <source>
        <tissue evidence="4">Leaves</tissue>
    </source>
</reference>
<dbReference type="Proteomes" id="UP000235220">
    <property type="component" value="Chromosome 12"/>
</dbReference>
<dbReference type="FunCoup" id="A0A2I4FCR5">
    <property type="interactions" value="148"/>
</dbReference>
<dbReference type="InterPro" id="IPR032867">
    <property type="entry name" value="DYW_dom"/>
</dbReference>
<keyword evidence="2" id="KW-0677">Repeat</keyword>
<dbReference type="GO" id="GO:0009451">
    <property type="term" value="P:RNA modification"/>
    <property type="evidence" value="ECO:0007669"/>
    <property type="project" value="InterPro"/>
</dbReference>
<dbReference type="FunFam" id="1.25.40.10:FF:000470">
    <property type="entry name" value="Pentatricopeptide repeat-containing protein At5g66520"/>
    <property type="match status" value="1"/>
</dbReference>
<dbReference type="SUPFAM" id="SSF48452">
    <property type="entry name" value="TPR-like"/>
    <property type="match status" value="1"/>
</dbReference>
<dbReference type="RefSeq" id="XP_018829440.1">
    <property type="nucleotide sequence ID" value="XM_018973895.2"/>
</dbReference>
<evidence type="ECO:0000256" key="1">
    <source>
        <dbReference type="ARBA" id="ARBA00006643"/>
    </source>
</evidence>
<dbReference type="InterPro" id="IPR046848">
    <property type="entry name" value="E_motif"/>
</dbReference>
<keyword evidence="3" id="KW-1185">Reference proteome</keyword>
<dbReference type="KEGG" id="jre:108997561"/>
<protein>
    <submittedName>
        <fullName evidence="4">Pentatricopeptide repeat-containing protein At5g66520</fullName>
    </submittedName>
</protein>
<dbReference type="FunFam" id="1.25.40.10:FF:000690">
    <property type="entry name" value="Pentatricopeptide repeat-containing protein"/>
    <property type="match status" value="1"/>
</dbReference>
<comment type="similarity">
    <text evidence="1">Belongs to the PPR family. PCMP-H subfamily.</text>
</comment>
<gene>
    <name evidence="4" type="primary">LOC108997561</name>
</gene>
<proteinExistence type="inferred from homology"/>
<dbReference type="InterPro" id="IPR046960">
    <property type="entry name" value="PPR_At4g14850-like_plant"/>
</dbReference>
<evidence type="ECO:0000313" key="3">
    <source>
        <dbReference type="Proteomes" id="UP000235220"/>
    </source>
</evidence>
<sequence length="622" mass="69801">MEPISVNLQNQTSIESNVVQSLRLLERCSKMVEIKQIHARLYKTGLIGEPNAVSRHLASTASPDFGSLTYVRKVFDEISRPNTFMWNTMIRGYSNSNEPEAALLLYHQMLCHSVPHNAYTFPFLLKACSTLSALEETQQIHAHIIKTGFGLDVYATNSLLHVYAISGCIKSAHLLFERLLERDIVSWNSMIDGYAKFGRLEMAFEFFKNMPVKNVVSWTAMISGFVGAGLNKEALNLFCEMLIAGVKPDKVALGISLSACAHLGALDQGRWIHAYIAKNGIKIDRILGCVLIDMYGKCGDMEEALEVFTKLEKRGTSEWTTIINGFAIHGQAQEALDLFVQMNKAGIKPNLITFTAILTACSHAGLVDDGKSMFKSMTTVYRLNPTIEHYGCMVDLLGRAGLLMEAKDLIEKMPLKPNAAIWGALLNACWIHGHLELGKQIGKILLEIDPGHGGRYIHLARIHAAAGEWDQAVEVRSQMKHRGVSKLPGCSSISLNGIVHEFSAGDGCHPQMEKIYWMWNQITEKLRQEGYKPATGDLLLDLYDEEKERAIQYHSEKLAIAFGIISTRPQTTIRIVKNLRVCEDCHIVTKLISKIYSRDIIVRDRTRFHHFKNGKCSCRDYW</sequence>
<dbReference type="Pfam" id="PF01535">
    <property type="entry name" value="PPR"/>
    <property type="match status" value="2"/>
</dbReference>
<accession>A0A2I4FCR5</accession>
<dbReference type="Pfam" id="PF13041">
    <property type="entry name" value="PPR_2"/>
    <property type="match status" value="3"/>
</dbReference>
<dbReference type="GO" id="GO:0008270">
    <property type="term" value="F:zinc ion binding"/>
    <property type="evidence" value="ECO:0007669"/>
    <property type="project" value="InterPro"/>
</dbReference>
<dbReference type="AlphaFoldDB" id="A0A2I4FCR5"/>
<dbReference type="Gramene" id="Jr12_02340_p1">
    <property type="protein sequence ID" value="cds.Jr12_02340_p1"/>
    <property type="gene ID" value="Jr12_02340"/>
</dbReference>
<dbReference type="NCBIfam" id="TIGR00756">
    <property type="entry name" value="PPR"/>
    <property type="match status" value="6"/>
</dbReference>
<dbReference type="InterPro" id="IPR011990">
    <property type="entry name" value="TPR-like_helical_dom_sf"/>
</dbReference>
<dbReference type="PANTHER" id="PTHR47926">
    <property type="entry name" value="PENTATRICOPEPTIDE REPEAT-CONTAINING PROTEIN"/>
    <property type="match status" value="1"/>
</dbReference>
<dbReference type="InterPro" id="IPR002885">
    <property type="entry name" value="PPR_rpt"/>
</dbReference>
<dbReference type="Pfam" id="PF12854">
    <property type="entry name" value="PPR_1"/>
    <property type="match status" value="1"/>
</dbReference>